<reference evidence="2" key="1">
    <citation type="submission" date="2022-11" db="EMBL/GenBank/DDBJ databases">
        <authorList>
            <person name="Kikuchi T."/>
        </authorList>
    </citation>
    <scope>NUCLEOTIDE SEQUENCE</scope>
    <source>
        <strain evidence="2">PS1010</strain>
    </source>
</reference>
<feature type="compositionally biased region" description="Polar residues" evidence="1">
    <location>
        <begin position="137"/>
        <end position="151"/>
    </location>
</feature>
<name>A0A9P1ICY2_9PELO</name>
<dbReference type="Pfam" id="PF10175">
    <property type="entry name" value="MPP6"/>
    <property type="match status" value="1"/>
</dbReference>
<evidence type="ECO:0000313" key="2">
    <source>
        <dbReference type="EMBL" id="CAI5442801.1"/>
    </source>
</evidence>
<dbReference type="PANTHER" id="PTHR13582:SF0">
    <property type="entry name" value="M-PHASE PHOSPHOPROTEIN 6"/>
    <property type="match status" value="1"/>
</dbReference>
<dbReference type="EMBL" id="CANHGI010000002">
    <property type="protein sequence ID" value="CAI5442801.1"/>
    <property type="molecule type" value="Genomic_DNA"/>
</dbReference>
<protein>
    <recommendedName>
        <fullName evidence="4">M-phase phosphoprotein 6</fullName>
    </recommendedName>
</protein>
<evidence type="ECO:0000256" key="1">
    <source>
        <dbReference type="SAM" id="MobiDB-lite"/>
    </source>
</evidence>
<organism evidence="2 3">
    <name type="scientific">Caenorhabditis angaria</name>
    <dbReference type="NCBI Taxonomy" id="860376"/>
    <lineage>
        <taxon>Eukaryota</taxon>
        <taxon>Metazoa</taxon>
        <taxon>Ecdysozoa</taxon>
        <taxon>Nematoda</taxon>
        <taxon>Chromadorea</taxon>
        <taxon>Rhabditida</taxon>
        <taxon>Rhabditina</taxon>
        <taxon>Rhabditomorpha</taxon>
        <taxon>Rhabditoidea</taxon>
        <taxon>Rhabditidae</taxon>
        <taxon>Peloderinae</taxon>
        <taxon>Caenorhabditis</taxon>
    </lineage>
</organism>
<dbReference type="InterPro" id="IPR019324">
    <property type="entry name" value="MPP6"/>
</dbReference>
<keyword evidence="3" id="KW-1185">Reference proteome</keyword>
<dbReference type="GO" id="GO:0000460">
    <property type="term" value="P:maturation of 5.8S rRNA"/>
    <property type="evidence" value="ECO:0007669"/>
    <property type="project" value="TreeGrafter"/>
</dbReference>
<feature type="region of interest" description="Disordered" evidence="1">
    <location>
        <begin position="28"/>
        <end position="58"/>
    </location>
</feature>
<evidence type="ECO:0000313" key="3">
    <source>
        <dbReference type="Proteomes" id="UP001152747"/>
    </source>
</evidence>
<feature type="compositionally biased region" description="Basic and acidic residues" evidence="1">
    <location>
        <begin position="161"/>
        <end position="176"/>
    </location>
</feature>
<dbReference type="OrthoDB" id="20403at2759"/>
<feature type="region of interest" description="Disordered" evidence="1">
    <location>
        <begin position="122"/>
        <end position="176"/>
    </location>
</feature>
<dbReference type="AlphaFoldDB" id="A0A9P1ICY2"/>
<accession>A0A9P1ICY2</accession>
<dbReference type="Proteomes" id="UP001152747">
    <property type="component" value="Unassembled WGS sequence"/>
</dbReference>
<comment type="caution">
    <text evidence="2">The sequence shown here is derived from an EMBL/GenBank/DDBJ whole genome shotgun (WGS) entry which is preliminary data.</text>
</comment>
<feature type="compositionally biased region" description="Basic and acidic residues" evidence="1">
    <location>
        <begin position="28"/>
        <end position="46"/>
    </location>
</feature>
<dbReference type="PANTHER" id="PTHR13582">
    <property type="entry name" value="M-PHASE PHOSPHOPROTEIN 6"/>
    <property type="match status" value="1"/>
</dbReference>
<sequence length="176" mass="20719">MSNDRITVKQLSSGVMDMKFMLRKKKQLEAKEKKKKDVEIQRKFEEPVQQSSSNSTERNYEICTDLTKLEDLSFGRMSFKGYNKEVEELMVYYERLKNGELFDDEDNGGKDVDDKEMAQTLGLKKKFMSKRERNQADMKSNVETSSKNGKFNFSDVRKRHAQPEDEPERKFMKPSD</sequence>
<feature type="compositionally biased region" description="Polar residues" evidence="1">
    <location>
        <begin position="48"/>
        <end position="57"/>
    </location>
</feature>
<proteinExistence type="predicted"/>
<evidence type="ECO:0008006" key="4">
    <source>
        <dbReference type="Google" id="ProtNLM"/>
    </source>
</evidence>
<gene>
    <name evidence="2" type="ORF">CAMP_LOCUS5438</name>
</gene>